<dbReference type="Pfam" id="PF01965">
    <property type="entry name" value="DJ-1_PfpI"/>
    <property type="match status" value="1"/>
</dbReference>
<evidence type="ECO:0000259" key="1">
    <source>
        <dbReference type="Pfam" id="PF01965"/>
    </source>
</evidence>
<name>A0A8J3AMI6_9BACI</name>
<dbReference type="EMBL" id="BMHB01000001">
    <property type="protein sequence ID" value="GGI13083.1"/>
    <property type="molecule type" value="Genomic_DNA"/>
</dbReference>
<comment type="caution">
    <text evidence="2">The sequence shown here is derived from an EMBL/GenBank/DDBJ whole genome shotgun (WGS) entry which is preliminary data.</text>
</comment>
<dbReference type="InterPro" id="IPR050325">
    <property type="entry name" value="Prot/Nucl_acid_deglycase"/>
</dbReference>
<sequence length="189" mass="20959">MKKVLLFVYDSFAEFEISILITCLRGKGIQLETFSINTNDIPIISAGNLKILADHSIKNINSNDYEALLIPGGSPYPLLENELLLSLIRDFYTNNKMIGAICGGPALLGAAGILNEISYTASLSKEDREYTDVLNWTNKREDYLVIDQNVITATGSNYLKFAEEVLRALGTISEDDKEPLKYFAVPSIN</sequence>
<dbReference type="RefSeq" id="WP_087998015.1">
    <property type="nucleotide sequence ID" value="NZ_BMHB01000001.1"/>
</dbReference>
<dbReference type="GO" id="GO:0005737">
    <property type="term" value="C:cytoplasm"/>
    <property type="evidence" value="ECO:0007669"/>
    <property type="project" value="TreeGrafter"/>
</dbReference>
<feature type="domain" description="DJ-1/PfpI" evidence="1">
    <location>
        <begin position="2"/>
        <end position="167"/>
    </location>
</feature>
<keyword evidence="3" id="KW-1185">Reference proteome</keyword>
<dbReference type="SUPFAM" id="SSF52317">
    <property type="entry name" value="Class I glutamine amidotransferase-like"/>
    <property type="match status" value="1"/>
</dbReference>
<reference evidence="3" key="1">
    <citation type="journal article" date="2019" name="Int. J. Syst. Evol. Microbiol.">
        <title>The Global Catalogue of Microorganisms (GCM) 10K type strain sequencing project: providing services to taxonomists for standard genome sequencing and annotation.</title>
        <authorList>
            <consortium name="The Broad Institute Genomics Platform"/>
            <consortium name="The Broad Institute Genome Sequencing Center for Infectious Disease"/>
            <person name="Wu L."/>
            <person name="Ma J."/>
        </authorList>
    </citation>
    <scope>NUCLEOTIDE SEQUENCE [LARGE SCALE GENOMIC DNA]</scope>
    <source>
        <strain evidence="3">CGMCC 1.14993</strain>
    </source>
</reference>
<dbReference type="InterPro" id="IPR002818">
    <property type="entry name" value="DJ-1/PfpI"/>
</dbReference>
<gene>
    <name evidence="2" type="primary">thiJ</name>
    <name evidence="2" type="ORF">GCM10007380_16140</name>
</gene>
<dbReference type="InterPro" id="IPR029062">
    <property type="entry name" value="Class_I_gatase-like"/>
</dbReference>
<accession>A0A8J3AMI6</accession>
<protein>
    <submittedName>
        <fullName evidence="2">Glutamine amidotransferase</fullName>
    </submittedName>
</protein>
<dbReference type="OrthoDB" id="9800516at2"/>
<keyword evidence="2" id="KW-0315">Glutamine amidotransferase</keyword>
<dbReference type="Gene3D" id="3.40.50.880">
    <property type="match status" value="1"/>
</dbReference>
<evidence type="ECO:0000313" key="3">
    <source>
        <dbReference type="Proteomes" id="UP000626244"/>
    </source>
</evidence>
<proteinExistence type="predicted"/>
<dbReference type="PANTHER" id="PTHR48094:SF19">
    <property type="entry name" value="DJ-1_PFPI DOMAIN-CONTAINING PROTEIN"/>
    <property type="match status" value="1"/>
</dbReference>
<evidence type="ECO:0000313" key="2">
    <source>
        <dbReference type="EMBL" id="GGI13083.1"/>
    </source>
</evidence>
<organism evidence="2 3">
    <name type="scientific">Gottfriedia solisilvae</name>
    <dbReference type="NCBI Taxonomy" id="1516104"/>
    <lineage>
        <taxon>Bacteria</taxon>
        <taxon>Bacillati</taxon>
        <taxon>Bacillota</taxon>
        <taxon>Bacilli</taxon>
        <taxon>Bacillales</taxon>
        <taxon>Bacillaceae</taxon>
        <taxon>Gottfriedia</taxon>
    </lineage>
</organism>
<dbReference type="Proteomes" id="UP000626244">
    <property type="component" value="Unassembled WGS sequence"/>
</dbReference>
<dbReference type="AlphaFoldDB" id="A0A8J3AMI6"/>
<dbReference type="PANTHER" id="PTHR48094">
    <property type="entry name" value="PROTEIN/NUCLEIC ACID DEGLYCASE DJ-1-RELATED"/>
    <property type="match status" value="1"/>
</dbReference>